<dbReference type="InterPro" id="IPR003018">
    <property type="entry name" value="GAF"/>
</dbReference>
<dbReference type="InterPro" id="IPR012074">
    <property type="entry name" value="GAF_ANTAR"/>
</dbReference>
<keyword evidence="1" id="KW-0808">Transferase</keyword>
<keyword evidence="4" id="KW-0804">Transcription</keyword>
<feature type="domain" description="ANTAR" evidence="5">
    <location>
        <begin position="173"/>
        <end position="234"/>
    </location>
</feature>
<dbReference type="Gene3D" id="3.30.450.40">
    <property type="match status" value="1"/>
</dbReference>
<evidence type="ECO:0000256" key="2">
    <source>
        <dbReference type="ARBA" id="ARBA00022777"/>
    </source>
</evidence>
<keyword evidence="2" id="KW-0418">Kinase</keyword>
<dbReference type="SMART" id="SM01012">
    <property type="entry name" value="ANTAR"/>
    <property type="match status" value="1"/>
</dbReference>
<dbReference type="PIRSF" id="PIRSF036625">
    <property type="entry name" value="GAF_ANTAR"/>
    <property type="match status" value="1"/>
</dbReference>
<dbReference type="InterPro" id="IPR029016">
    <property type="entry name" value="GAF-like_dom_sf"/>
</dbReference>
<evidence type="ECO:0000256" key="1">
    <source>
        <dbReference type="ARBA" id="ARBA00022679"/>
    </source>
</evidence>
<evidence type="ECO:0000256" key="4">
    <source>
        <dbReference type="ARBA" id="ARBA00023163"/>
    </source>
</evidence>
<accession>A0A5C4X1U9</accession>
<protein>
    <submittedName>
        <fullName evidence="6">GAF and ANTAR domain-containing protein</fullName>
    </submittedName>
</protein>
<evidence type="ECO:0000313" key="7">
    <source>
        <dbReference type="Proteomes" id="UP000314223"/>
    </source>
</evidence>
<dbReference type="GO" id="GO:0016301">
    <property type="term" value="F:kinase activity"/>
    <property type="evidence" value="ECO:0007669"/>
    <property type="project" value="UniProtKB-KW"/>
</dbReference>
<dbReference type="InterPro" id="IPR036388">
    <property type="entry name" value="WH-like_DNA-bd_sf"/>
</dbReference>
<organism evidence="6 7">
    <name type="scientific">Brevibacterium sediminis</name>
    <dbReference type="NCBI Taxonomy" id="1857024"/>
    <lineage>
        <taxon>Bacteria</taxon>
        <taxon>Bacillati</taxon>
        <taxon>Actinomycetota</taxon>
        <taxon>Actinomycetes</taxon>
        <taxon>Micrococcales</taxon>
        <taxon>Brevibacteriaceae</taxon>
        <taxon>Brevibacterium</taxon>
    </lineage>
</organism>
<dbReference type="Pfam" id="PF03861">
    <property type="entry name" value="ANTAR"/>
    <property type="match status" value="1"/>
</dbReference>
<dbReference type="Pfam" id="PF13185">
    <property type="entry name" value="GAF_2"/>
    <property type="match status" value="1"/>
</dbReference>
<dbReference type="GO" id="GO:0003723">
    <property type="term" value="F:RNA binding"/>
    <property type="evidence" value="ECO:0007669"/>
    <property type="project" value="InterPro"/>
</dbReference>
<dbReference type="InterPro" id="IPR005561">
    <property type="entry name" value="ANTAR"/>
</dbReference>
<gene>
    <name evidence="6" type="ORF">FHQ09_08210</name>
</gene>
<dbReference type="PROSITE" id="PS50921">
    <property type="entry name" value="ANTAR"/>
    <property type="match status" value="1"/>
</dbReference>
<reference evidence="6 7" key="1">
    <citation type="submission" date="2019-06" db="EMBL/GenBank/DDBJ databases">
        <authorList>
            <person name="Mardanova A.M."/>
            <person name="Pudova D.S."/>
            <person name="Shagimardanova E.I."/>
            <person name="Gogoleva N.E."/>
            <person name="Lutfullin M.T."/>
            <person name="Hadieva G.F."/>
            <person name="Sharipova M.R."/>
        </authorList>
    </citation>
    <scope>NUCLEOTIDE SEQUENCE [LARGE SCALE GENOMIC DNA]</scope>
    <source>
        <strain evidence="6 7">MG-1</strain>
    </source>
</reference>
<comment type="caution">
    <text evidence="6">The sequence shown here is derived from an EMBL/GenBank/DDBJ whole genome shotgun (WGS) entry which is preliminary data.</text>
</comment>
<dbReference type="RefSeq" id="WP_139468340.1">
    <property type="nucleotide sequence ID" value="NZ_VDMQ01000004.1"/>
</dbReference>
<keyword evidence="3" id="KW-0805">Transcription regulation</keyword>
<dbReference type="Proteomes" id="UP000314223">
    <property type="component" value="Unassembled WGS sequence"/>
</dbReference>
<dbReference type="SUPFAM" id="SSF55781">
    <property type="entry name" value="GAF domain-like"/>
    <property type="match status" value="1"/>
</dbReference>
<dbReference type="InterPro" id="IPR011006">
    <property type="entry name" value="CheY-like_superfamily"/>
</dbReference>
<dbReference type="Gene3D" id="1.10.10.10">
    <property type="entry name" value="Winged helix-like DNA-binding domain superfamily/Winged helix DNA-binding domain"/>
    <property type="match status" value="1"/>
</dbReference>
<dbReference type="AlphaFoldDB" id="A0A5C4X1U9"/>
<evidence type="ECO:0000259" key="5">
    <source>
        <dbReference type="PROSITE" id="PS50921"/>
    </source>
</evidence>
<dbReference type="SUPFAM" id="SSF52172">
    <property type="entry name" value="CheY-like"/>
    <property type="match status" value="1"/>
</dbReference>
<evidence type="ECO:0000256" key="3">
    <source>
        <dbReference type="ARBA" id="ARBA00023015"/>
    </source>
</evidence>
<proteinExistence type="predicted"/>
<name>A0A5C4X1U9_9MICO</name>
<sequence length="248" mass="27305">MKDTVAASDPHRESVAELLIRLLASEDELGSFVDELAFMAAAEIGQDSQVSCGIMLVRNRRSTIVCGSDDAARRFEDIHTYLGAGPRVEAKKTGAIICVEDAEEEKRWRDFMEIAVLHDLRSLVAVPLDIDDTAQAVITFYAMQPHSFGEPTLSAVQRFVEPVKRSLRVAVRTARFAEAAEHRQRAMESRTVIDVAIGITMAQAACSQDEAVTILKRASSHRNIKLRTLAGELVNSLGQPEPITPFTE</sequence>
<evidence type="ECO:0000313" key="6">
    <source>
        <dbReference type="EMBL" id="TNM55198.1"/>
    </source>
</evidence>
<dbReference type="EMBL" id="VDMQ01000004">
    <property type="protein sequence ID" value="TNM55198.1"/>
    <property type="molecule type" value="Genomic_DNA"/>
</dbReference>